<name>A0ABU5E9N4_9PROT</name>
<dbReference type="Proteomes" id="UP001279642">
    <property type="component" value="Unassembled WGS sequence"/>
</dbReference>
<dbReference type="Pfam" id="PF07310">
    <property type="entry name" value="PAS_5"/>
    <property type="match status" value="1"/>
</dbReference>
<sequence>MAEDSKLHPKSVLQDGGLKHLRDRWYQWRVGEALPLRSAFDPMEFPRQLSLMMTVECVAQSNPLRPYDALIRYMGTGFVELFEAPWLTNTTLSALGEIYGERWLDVCDQIIAASKPIALAGRPYEIDKDYIDFEILGLPLSKTGETADYLIMALAILPRID</sequence>
<dbReference type="InterPro" id="IPR009922">
    <property type="entry name" value="DUF1457"/>
</dbReference>
<reference evidence="1 2" key="1">
    <citation type="journal article" date="2016" name="Antonie Van Leeuwenhoek">
        <title>Dongia soli sp. nov., isolated from soil from Dokdo, Korea.</title>
        <authorList>
            <person name="Kim D.U."/>
            <person name="Lee H."/>
            <person name="Kim H."/>
            <person name="Kim S.G."/>
            <person name="Ka J.O."/>
        </authorList>
    </citation>
    <scope>NUCLEOTIDE SEQUENCE [LARGE SCALE GENOMIC DNA]</scope>
    <source>
        <strain evidence="1 2">D78</strain>
    </source>
</reference>
<dbReference type="EMBL" id="JAXCLW010000002">
    <property type="protein sequence ID" value="MDY0882944.1"/>
    <property type="molecule type" value="Genomic_DNA"/>
</dbReference>
<accession>A0ABU5E9N4</accession>
<keyword evidence="2" id="KW-1185">Reference proteome</keyword>
<evidence type="ECO:0000313" key="2">
    <source>
        <dbReference type="Proteomes" id="UP001279642"/>
    </source>
</evidence>
<proteinExistence type="predicted"/>
<gene>
    <name evidence="1" type="ORF">SMD27_08815</name>
</gene>
<organism evidence="1 2">
    <name type="scientific">Dongia soli</name>
    <dbReference type="NCBI Taxonomy" id="600628"/>
    <lineage>
        <taxon>Bacteria</taxon>
        <taxon>Pseudomonadati</taxon>
        <taxon>Pseudomonadota</taxon>
        <taxon>Alphaproteobacteria</taxon>
        <taxon>Rhodospirillales</taxon>
        <taxon>Dongiaceae</taxon>
        <taxon>Dongia</taxon>
    </lineage>
</organism>
<protein>
    <submittedName>
        <fullName evidence="1">PAS domain-containing protein</fullName>
    </submittedName>
</protein>
<comment type="caution">
    <text evidence="1">The sequence shown here is derived from an EMBL/GenBank/DDBJ whole genome shotgun (WGS) entry which is preliminary data.</text>
</comment>
<evidence type="ECO:0000313" key="1">
    <source>
        <dbReference type="EMBL" id="MDY0882944.1"/>
    </source>
</evidence>
<dbReference type="RefSeq" id="WP_320508002.1">
    <property type="nucleotide sequence ID" value="NZ_JAXCLW010000002.1"/>
</dbReference>